<dbReference type="PANTHER" id="PTHR21329:SF3">
    <property type="entry name" value="PHOSPHATIDYLINOSITOL N-ACETYLGLUCOSAMINYLTRANSFERASE SUBUNIT Q"/>
    <property type="match status" value="1"/>
</dbReference>
<dbReference type="Pfam" id="PF05024">
    <property type="entry name" value="Gpi1"/>
    <property type="match status" value="1"/>
</dbReference>
<dbReference type="GO" id="GO:0005783">
    <property type="term" value="C:endoplasmic reticulum"/>
    <property type="evidence" value="ECO:0007669"/>
    <property type="project" value="TreeGrafter"/>
</dbReference>
<dbReference type="InterPro" id="IPR007720">
    <property type="entry name" value="PigQ/GPI1"/>
</dbReference>
<keyword evidence="1" id="KW-0472">Membrane</keyword>
<evidence type="ECO:0000313" key="2">
    <source>
        <dbReference type="EMBL" id="KAF0458977.1"/>
    </source>
</evidence>
<sequence>MNAYLLGTLASFGVGYIACHYNLVTKLYEAFNDIPSTTHKRHLLYVFVGLSILFLFIFIPLYRIAEYESRRNNGYPYRTSAREHLQRRGIGWSVCSFTACVASVISNVKLRDLEAVLSALSTDNSSSFVYMGKVCGAPPIVLGVITTYASNDDIHDSINKEGIADKKLTANFWMTIHLQDNNMPSLRSIYCCGYRYSNISSEIIFYKQPNPTKLQYLSLDPLVLDIQQDSRNKAEQDSITIKNMRKIVNTRVRSSGEQRIQINYMDLILNQINSSFETEKAIIARCQAFAARRNRRSKSVSEAVKESAVGIGLFLKKSFFYPINYLTPMIKSTLSQPMIILLMFVRMFAEVILRILNLRFPPWLFNGTALKDLSATSQQIDLRLQQASYWPWQYMLLRIRDWTNTATTRAQYISFYNSMWLVANDIIIGVTIGSFLINNSEYVANILLKDLDHYTIENLVSMIEWLMGWPAGLKLNSELDKFLGELFLWSIDLWKDCVTTIGPFIPEILRIIGLSGTLGGSMVLSLLSDFLSFMTLHIYIFYMVAAKIFNWQLTILYSLFNLFQGKKWNTLRNRIDSCDYDLDQLLLGTILFTLLTFLFPTVAVYYATFATSRVAVIFLKAFMETLLAFLNHFPLFAIMLRFKDPERLPGGLRFEICDPDYFSSYGIARVVRGIKSIWPRANRSIILPLKNASNINVDGLSSQSSDSTVDESDHIIRLRKSRMTTVGNEKNISSSSACSTSHTAQTKLVSINPSTIPQSINPSTTPQSSYLFMQNLPIPLSAIFFQYLLLWKMLSSHYFSFYVLRCLVSGEAIKHISRLQYPMLPETRSNLMDFWLFLKISFTVQDE</sequence>
<feature type="transmembrane region" description="Helical" evidence="1">
    <location>
        <begin position="539"/>
        <end position="563"/>
    </location>
</feature>
<proteinExistence type="predicted"/>
<feature type="transmembrane region" description="Helical" evidence="1">
    <location>
        <begin position="43"/>
        <end position="62"/>
    </location>
</feature>
<gene>
    <name evidence="2" type="ORF">F8M41_000832</name>
</gene>
<organism evidence="2 3">
    <name type="scientific">Gigaspora margarita</name>
    <dbReference type="NCBI Taxonomy" id="4874"/>
    <lineage>
        <taxon>Eukaryota</taxon>
        <taxon>Fungi</taxon>
        <taxon>Fungi incertae sedis</taxon>
        <taxon>Mucoromycota</taxon>
        <taxon>Glomeromycotina</taxon>
        <taxon>Glomeromycetes</taxon>
        <taxon>Diversisporales</taxon>
        <taxon>Gigasporaceae</taxon>
        <taxon>Gigaspora</taxon>
    </lineage>
</organism>
<comment type="caution">
    <text evidence="2">The sequence shown here is derived from an EMBL/GenBank/DDBJ whole genome shotgun (WGS) entry which is preliminary data.</text>
</comment>
<accession>A0A8H3XHW3</accession>
<keyword evidence="3" id="KW-1185">Reference proteome</keyword>
<dbReference type="PANTHER" id="PTHR21329">
    <property type="entry name" value="PHOSPHATIDYLINOSITOL N-ACETYLGLUCOSAMINYLTRANSFERASE SUBUNIT Q-RELATED"/>
    <property type="match status" value="1"/>
</dbReference>
<name>A0A8H3XHW3_GIGMA</name>
<dbReference type="AlphaFoldDB" id="A0A8H3XHW3"/>
<keyword evidence="1" id="KW-1133">Transmembrane helix</keyword>
<keyword evidence="1" id="KW-0812">Transmembrane</keyword>
<dbReference type="OrthoDB" id="70250at2759"/>
<reference evidence="2 3" key="1">
    <citation type="journal article" date="2019" name="Environ. Microbiol.">
        <title>At the nexus of three kingdoms: the genome of the mycorrhizal fungus Gigaspora margarita provides insights into plant, endobacterial and fungal interactions.</title>
        <authorList>
            <person name="Venice F."/>
            <person name="Ghignone S."/>
            <person name="Salvioli di Fossalunga A."/>
            <person name="Amselem J."/>
            <person name="Novero M."/>
            <person name="Xianan X."/>
            <person name="Sedzielewska Toro K."/>
            <person name="Morin E."/>
            <person name="Lipzen A."/>
            <person name="Grigoriev I.V."/>
            <person name="Henrissat B."/>
            <person name="Martin F.M."/>
            <person name="Bonfante P."/>
        </authorList>
    </citation>
    <scope>NUCLEOTIDE SEQUENCE [LARGE SCALE GENOMIC DNA]</scope>
    <source>
        <strain evidence="2 3">BEG34</strain>
    </source>
</reference>
<feature type="transmembrane region" description="Helical" evidence="1">
    <location>
        <begin position="584"/>
        <end position="608"/>
    </location>
</feature>
<dbReference type="GO" id="GO:0006506">
    <property type="term" value="P:GPI anchor biosynthetic process"/>
    <property type="evidence" value="ECO:0007669"/>
    <property type="project" value="InterPro"/>
</dbReference>
<dbReference type="EMBL" id="WTPW01001068">
    <property type="protein sequence ID" value="KAF0458977.1"/>
    <property type="molecule type" value="Genomic_DNA"/>
</dbReference>
<dbReference type="Proteomes" id="UP000439903">
    <property type="component" value="Unassembled WGS sequence"/>
</dbReference>
<feature type="transmembrane region" description="Helical" evidence="1">
    <location>
        <begin position="614"/>
        <end position="638"/>
    </location>
</feature>
<feature type="transmembrane region" description="Helical" evidence="1">
    <location>
        <begin position="508"/>
        <end position="527"/>
    </location>
</feature>
<protein>
    <submittedName>
        <fullName evidence="2">Gpi1-domain-containing protein</fullName>
    </submittedName>
</protein>
<dbReference type="GO" id="GO:0016020">
    <property type="term" value="C:membrane"/>
    <property type="evidence" value="ECO:0007669"/>
    <property type="project" value="InterPro"/>
</dbReference>
<evidence type="ECO:0000256" key="1">
    <source>
        <dbReference type="SAM" id="Phobius"/>
    </source>
</evidence>
<evidence type="ECO:0000313" key="3">
    <source>
        <dbReference type="Proteomes" id="UP000439903"/>
    </source>
</evidence>